<protein>
    <submittedName>
        <fullName evidence="11">Potassium/proton antiporter, CPA1 family</fullName>
    </submittedName>
</protein>
<evidence type="ECO:0000256" key="8">
    <source>
        <dbReference type="ARBA" id="ARBA00023136"/>
    </source>
</evidence>
<feature type="transmembrane region" description="Helical" evidence="9">
    <location>
        <begin position="172"/>
        <end position="190"/>
    </location>
</feature>
<dbReference type="Pfam" id="PF02080">
    <property type="entry name" value="TrkA_C"/>
    <property type="match status" value="1"/>
</dbReference>
<name>W6K1I3_9MICO</name>
<feature type="transmembrane region" description="Helical" evidence="9">
    <location>
        <begin position="378"/>
        <end position="398"/>
    </location>
</feature>
<dbReference type="NCBIfam" id="NF003715">
    <property type="entry name" value="PRK05326.1-2"/>
    <property type="match status" value="1"/>
</dbReference>
<dbReference type="GO" id="GO:0015297">
    <property type="term" value="F:antiporter activity"/>
    <property type="evidence" value="ECO:0007669"/>
    <property type="project" value="UniProtKB-KW"/>
</dbReference>
<dbReference type="NCBIfam" id="NF003716">
    <property type="entry name" value="PRK05326.1-3"/>
    <property type="match status" value="1"/>
</dbReference>
<comment type="subcellular location">
    <subcellularLocation>
        <location evidence="1">Cell membrane</location>
        <topology evidence="1">Multi-pass membrane protein</topology>
    </subcellularLocation>
</comment>
<gene>
    <name evidence="11" type="ORF">BN11_1390004</name>
</gene>
<keyword evidence="2" id="KW-0813">Transport</keyword>
<sequence>MLPLAGDAQTGFTLGELTTALLVGSLTLIVCVVAIRLSNRTGLPSLLIYLGIGLLIGENGLGIRFEDEQLTLVLGYAALVLILIEGGLTTRWDGIKDSIAPAGLLATLGVGVSVAVVAVAAHFILGWSWNAALLVAAIVSSTDAAAVFSVLRSVPLPRRLTGMLEAESGFNDAPVVLLVSALALAAANPGEAHSPWAILGLAATELAGGAVIGLVVGYAGGQLMRRSAAGSSGLFSIGVIAVAVLAYAAAASLHASGFLATYLAALVLGNLGLPHQPAVHAFATAVGWLAQIGLFVLLGLLASPAGFAEQLVPALVVGLVLLLLARPLSVAASVSWFGFSLRQQAFLSWAGLRGAVPVVLATVPVIERAPNVDWIFDLVFVLVVIFTLLQAPTLPWVARRLGVTEAHRTRQLTVESTPVEELNASLLTVDVGPTSMLHGVAVFELRLPVGADVTLILRDGHNIVPTPRTKIHHGDQLLVVTTDAQRSRVEELMRAISEGGRLAEWTKKARLKVRKRPGRPATFG</sequence>
<keyword evidence="5 9" id="KW-0812">Transmembrane</keyword>
<comment type="caution">
    <text evidence="11">The sequence shown here is derived from an EMBL/GenBank/DDBJ whole genome shotgun (WGS) entry which is preliminary data.</text>
</comment>
<evidence type="ECO:0000256" key="9">
    <source>
        <dbReference type="SAM" id="Phobius"/>
    </source>
</evidence>
<dbReference type="Gene3D" id="3.30.70.1450">
    <property type="entry name" value="Regulator of K+ conductance, C-terminal domain"/>
    <property type="match status" value="1"/>
</dbReference>
<feature type="transmembrane region" description="Helical" evidence="9">
    <location>
        <begin position="46"/>
        <end position="65"/>
    </location>
</feature>
<feature type="transmembrane region" description="Helical" evidence="9">
    <location>
        <begin position="12"/>
        <end position="34"/>
    </location>
</feature>
<feature type="domain" description="RCK C-terminal" evidence="10">
    <location>
        <begin position="414"/>
        <end position="495"/>
    </location>
</feature>
<feature type="transmembrane region" description="Helical" evidence="9">
    <location>
        <begin position="71"/>
        <end position="90"/>
    </location>
</feature>
<dbReference type="Proteomes" id="UP000035763">
    <property type="component" value="Unassembled WGS sequence"/>
</dbReference>
<dbReference type="InterPro" id="IPR006153">
    <property type="entry name" value="Cation/H_exchanger_TM"/>
</dbReference>
<evidence type="ECO:0000259" key="10">
    <source>
        <dbReference type="PROSITE" id="PS51202"/>
    </source>
</evidence>
<evidence type="ECO:0000256" key="4">
    <source>
        <dbReference type="ARBA" id="ARBA00022475"/>
    </source>
</evidence>
<keyword evidence="3" id="KW-0050">Antiport</keyword>
<dbReference type="EMBL" id="CAJA01000045">
    <property type="protein sequence ID" value="CCH72149.1"/>
    <property type="molecule type" value="Genomic_DNA"/>
</dbReference>
<evidence type="ECO:0000313" key="12">
    <source>
        <dbReference type="Proteomes" id="UP000035763"/>
    </source>
</evidence>
<dbReference type="STRING" id="1193182.BN11_1390004"/>
<feature type="transmembrane region" description="Helical" evidence="9">
    <location>
        <begin position="285"/>
        <end position="308"/>
    </location>
</feature>
<reference evidence="11 12" key="1">
    <citation type="journal article" date="2013" name="ISME J.">
        <title>A metabolic model for members of the genus Tetrasphaera involved in enhanced biological phosphorus removal.</title>
        <authorList>
            <person name="Kristiansen R."/>
            <person name="Nguyen H.T.T."/>
            <person name="Saunders A.M."/>
            <person name="Nielsen J.L."/>
            <person name="Wimmer R."/>
            <person name="Le V.Q."/>
            <person name="McIlroy S.J."/>
            <person name="Petrovski S."/>
            <person name="Seviour R.J."/>
            <person name="Calteau A."/>
            <person name="Nielsen K.L."/>
            <person name="Nielsen P.H."/>
        </authorList>
    </citation>
    <scope>NUCLEOTIDE SEQUENCE [LARGE SCALE GENOMIC DNA]</scope>
    <source>
        <strain evidence="11 12">Ben110</strain>
    </source>
</reference>
<dbReference type="GO" id="GO:1902600">
    <property type="term" value="P:proton transmembrane transport"/>
    <property type="evidence" value="ECO:0007669"/>
    <property type="project" value="InterPro"/>
</dbReference>
<organism evidence="11 12">
    <name type="scientific">Nostocoides australiense Ben110</name>
    <dbReference type="NCBI Taxonomy" id="1193182"/>
    <lineage>
        <taxon>Bacteria</taxon>
        <taxon>Bacillati</taxon>
        <taxon>Actinomycetota</taxon>
        <taxon>Actinomycetes</taxon>
        <taxon>Micrococcales</taxon>
        <taxon>Intrasporangiaceae</taxon>
        <taxon>Nostocoides</taxon>
    </lineage>
</organism>
<feature type="transmembrane region" description="Helical" evidence="9">
    <location>
        <begin position="314"/>
        <end position="339"/>
    </location>
</feature>
<keyword evidence="4" id="KW-1003">Cell membrane</keyword>
<dbReference type="GO" id="GO:0006813">
    <property type="term" value="P:potassium ion transport"/>
    <property type="evidence" value="ECO:0007669"/>
    <property type="project" value="InterPro"/>
</dbReference>
<accession>W6K1I3</accession>
<dbReference type="InterPro" id="IPR006037">
    <property type="entry name" value="RCK_C"/>
</dbReference>
<evidence type="ECO:0000313" key="11">
    <source>
        <dbReference type="EMBL" id="CCH72149.1"/>
    </source>
</evidence>
<dbReference type="InterPro" id="IPR038770">
    <property type="entry name" value="Na+/solute_symporter_sf"/>
</dbReference>
<dbReference type="InterPro" id="IPR036721">
    <property type="entry name" value="RCK_C_sf"/>
</dbReference>
<feature type="transmembrane region" description="Helical" evidence="9">
    <location>
        <begin position="346"/>
        <end position="366"/>
    </location>
</feature>
<proteinExistence type="predicted"/>
<dbReference type="SUPFAM" id="SSF116726">
    <property type="entry name" value="TrkA C-terminal domain-like"/>
    <property type="match status" value="1"/>
</dbReference>
<feature type="transmembrane region" description="Helical" evidence="9">
    <location>
        <begin position="131"/>
        <end position="151"/>
    </location>
</feature>
<dbReference type="OrthoDB" id="9810759at2"/>
<dbReference type="Pfam" id="PF00999">
    <property type="entry name" value="Na_H_Exchanger"/>
    <property type="match status" value="1"/>
</dbReference>
<keyword evidence="7" id="KW-0406">Ion transport</keyword>
<dbReference type="GO" id="GO:0008324">
    <property type="term" value="F:monoatomic cation transmembrane transporter activity"/>
    <property type="evidence" value="ECO:0007669"/>
    <property type="project" value="InterPro"/>
</dbReference>
<dbReference type="Gene3D" id="1.20.1530.20">
    <property type="match status" value="1"/>
</dbReference>
<dbReference type="GO" id="GO:0005886">
    <property type="term" value="C:plasma membrane"/>
    <property type="evidence" value="ECO:0007669"/>
    <property type="project" value="UniProtKB-SubCell"/>
</dbReference>
<feature type="transmembrane region" description="Helical" evidence="9">
    <location>
        <begin position="102"/>
        <end position="125"/>
    </location>
</feature>
<evidence type="ECO:0000256" key="5">
    <source>
        <dbReference type="ARBA" id="ARBA00022692"/>
    </source>
</evidence>
<evidence type="ECO:0000256" key="7">
    <source>
        <dbReference type="ARBA" id="ARBA00023065"/>
    </source>
</evidence>
<dbReference type="PANTHER" id="PTHR32507">
    <property type="entry name" value="NA(+)/H(+) ANTIPORTER 1"/>
    <property type="match status" value="1"/>
</dbReference>
<evidence type="ECO:0000256" key="3">
    <source>
        <dbReference type="ARBA" id="ARBA00022449"/>
    </source>
</evidence>
<feature type="transmembrane region" description="Helical" evidence="9">
    <location>
        <begin position="196"/>
        <end position="216"/>
    </location>
</feature>
<dbReference type="PANTHER" id="PTHR32507:SF7">
    <property type="entry name" value="K(+)_H(+) ANTIPORTER NHAP2"/>
    <property type="match status" value="1"/>
</dbReference>
<feature type="transmembrane region" description="Helical" evidence="9">
    <location>
        <begin position="255"/>
        <end position="273"/>
    </location>
</feature>
<dbReference type="RefSeq" id="WP_048697286.1">
    <property type="nucleotide sequence ID" value="NZ_HG764815.1"/>
</dbReference>
<evidence type="ECO:0000256" key="6">
    <source>
        <dbReference type="ARBA" id="ARBA00022989"/>
    </source>
</evidence>
<feature type="transmembrane region" description="Helical" evidence="9">
    <location>
        <begin position="228"/>
        <end position="249"/>
    </location>
</feature>
<dbReference type="AlphaFoldDB" id="W6K1I3"/>
<evidence type="ECO:0000256" key="1">
    <source>
        <dbReference type="ARBA" id="ARBA00004651"/>
    </source>
</evidence>
<evidence type="ECO:0000256" key="2">
    <source>
        <dbReference type="ARBA" id="ARBA00022448"/>
    </source>
</evidence>
<keyword evidence="8 9" id="KW-0472">Membrane</keyword>
<keyword evidence="6 9" id="KW-1133">Transmembrane helix</keyword>
<keyword evidence="12" id="KW-1185">Reference proteome</keyword>
<dbReference type="PROSITE" id="PS51202">
    <property type="entry name" value="RCK_C"/>
    <property type="match status" value="1"/>
</dbReference>